<name>A0A139HAD3_9PEZI</name>
<proteinExistence type="predicted"/>
<accession>A0A139HAD3</accession>
<organism evidence="2 3">
    <name type="scientific">Pseudocercospora eumusae</name>
    <dbReference type="NCBI Taxonomy" id="321146"/>
    <lineage>
        <taxon>Eukaryota</taxon>
        <taxon>Fungi</taxon>
        <taxon>Dikarya</taxon>
        <taxon>Ascomycota</taxon>
        <taxon>Pezizomycotina</taxon>
        <taxon>Dothideomycetes</taxon>
        <taxon>Dothideomycetidae</taxon>
        <taxon>Mycosphaerellales</taxon>
        <taxon>Mycosphaerellaceae</taxon>
        <taxon>Pseudocercospora</taxon>
    </lineage>
</organism>
<evidence type="ECO:0000256" key="1">
    <source>
        <dbReference type="SAM" id="Phobius"/>
    </source>
</evidence>
<dbReference type="EMBL" id="LFZN01000092">
    <property type="protein sequence ID" value="KXS99409.1"/>
    <property type="molecule type" value="Genomic_DNA"/>
</dbReference>
<keyword evidence="1" id="KW-0812">Transmembrane</keyword>
<feature type="transmembrane region" description="Helical" evidence="1">
    <location>
        <begin position="53"/>
        <end position="74"/>
    </location>
</feature>
<gene>
    <name evidence="2" type="ORF">AC578_8133</name>
</gene>
<dbReference type="AlphaFoldDB" id="A0A139HAD3"/>
<protein>
    <submittedName>
        <fullName evidence="2">Uncharacterized protein</fullName>
    </submittedName>
</protein>
<dbReference type="OrthoDB" id="5397087at2759"/>
<comment type="caution">
    <text evidence="2">The sequence shown here is derived from an EMBL/GenBank/DDBJ whole genome shotgun (WGS) entry which is preliminary data.</text>
</comment>
<dbReference type="Proteomes" id="UP000070133">
    <property type="component" value="Unassembled WGS sequence"/>
</dbReference>
<keyword evidence="1" id="KW-1133">Transmembrane helix</keyword>
<keyword evidence="1" id="KW-0472">Membrane</keyword>
<evidence type="ECO:0000313" key="2">
    <source>
        <dbReference type="EMBL" id="KXS99409.1"/>
    </source>
</evidence>
<evidence type="ECO:0000313" key="3">
    <source>
        <dbReference type="Proteomes" id="UP000070133"/>
    </source>
</evidence>
<sequence length="162" mass="18464">MHVKRWHVSLASLLRVHECSLTRQQYIFAYFRPVKATGSLAADATTMNPLEKVLLIALLLTFLIITALTLVAAIQQSHLQRILAERPKFNASNLDQDPLATPTHDSAKGWKARRSANIAKVREEWASVKHKMYRRLKTADEMYDASTDSEADRIEAEWGMFQ</sequence>
<reference evidence="2 3" key="1">
    <citation type="submission" date="2015-07" db="EMBL/GenBank/DDBJ databases">
        <title>Comparative genomics of the Sigatoka disease complex on banana suggests a link between parallel evolutionary changes in Pseudocercospora fijiensis and Pseudocercospora eumusae and increased virulence on the banana host.</title>
        <authorList>
            <person name="Chang T.-C."/>
            <person name="Salvucci A."/>
            <person name="Crous P.W."/>
            <person name="Stergiopoulos I."/>
        </authorList>
    </citation>
    <scope>NUCLEOTIDE SEQUENCE [LARGE SCALE GENOMIC DNA]</scope>
    <source>
        <strain evidence="2 3">CBS 114824</strain>
    </source>
</reference>
<keyword evidence="3" id="KW-1185">Reference proteome</keyword>